<dbReference type="RefSeq" id="WP_039580321.1">
    <property type="nucleotide sequence ID" value="NZ_CP009747.1"/>
</dbReference>
<dbReference type="Proteomes" id="UP000258127">
    <property type="component" value="Chromosome"/>
</dbReference>
<dbReference type="AlphaFoldDB" id="A0AAI8KEB9"/>
<gene>
    <name evidence="1" type="ORF">DZC75_18535</name>
</gene>
<dbReference type="KEGG" id="ppv:NJ69_14870"/>
<reference evidence="1 2" key="1">
    <citation type="submission" date="2018-08" db="EMBL/GenBank/DDBJ databases">
        <authorList>
            <person name="Lee Y."/>
            <person name="Kakembo D."/>
        </authorList>
    </citation>
    <scope>NUCLEOTIDE SEQUENCE [LARGE SCALE GENOMIC DNA]</scope>
    <source>
        <strain evidence="1 2">JBCS1880</strain>
    </source>
</reference>
<name>A0AAI8KEB9_9PSED</name>
<evidence type="ECO:0000313" key="2">
    <source>
        <dbReference type="Proteomes" id="UP000258127"/>
    </source>
</evidence>
<organism evidence="1 2">
    <name type="scientific">Pseudomonas parafulva</name>
    <dbReference type="NCBI Taxonomy" id="157782"/>
    <lineage>
        <taxon>Bacteria</taxon>
        <taxon>Pseudomonadati</taxon>
        <taxon>Pseudomonadota</taxon>
        <taxon>Gammaproteobacteria</taxon>
        <taxon>Pseudomonadales</taxon>
        <taxon>Pseudomonadaceae</taxon>
        <taxon>Pseudomonas</taxon>
    </lineage>
</organism>
<evidence type="ECO:0000313" key="1">
    <source>
        <dbReference type="EMBL" id="AXO89904.1"/>
    </source>
</evidence>
<dbReference type="EMBL" id="CP031641">
    <property type="protein sequence ID" value="AXO89904.1"/>
    <property type="molecule type" value="Genomic_DNA"/>
</dbReference>
<protein>
    <submittedName>
        <fullName evidence="1">Uncharacterized protein</fullName>
    </submittedName>
</protein>
<accession>A0AAI8KEB9</accession>
<keyword evidence="2" id="KW-1185">Reference proteome</keyword>
<sequence length="195" mass="21069">MSKQRSFIATLSFNGQPLNGFAESTRGPVVLETPGTLPATAVDGGQAMGYLDGSESDFAHGQEMGLITFEKAPQPAPLRLYFRDSERGYRIYVRGGALHGQGVFVAQSGLVEISPVERHDPTYWQIDELSGGAPLDVLQQAGDTLRVTMTSEAGQRLYTQLMYPVGGFLACLPQAEPSCLGLTILEREVDWLSAS</sequence>
<proteinExistence type="predicted"/>